<evidence type="ECO:0000313" key="2">
    <source>
        <dbReference type="Proteomes" id="UP000011115"/>
    </source>
</evidence>
<organism evidence="1 2">
    <name type="scientific">Solanum tuberosum</name>
    <name type="common">Potato</name>
    <dbReference type="NCBI Taxonomy" id="4113"/>
    <lineage>
        <taxon>Eukaryota</taxon>
        <taxon>Viridiplantae</taxon>
        <taxon>Streptophyta</taxon>
        <taxon>Embryophyta</taxon>
        <taxon>Tracheophyta</taxon>
        <taxon>Spermatophyta</taxon>
        <taxon>Magnoliopsida</taxon>
        <taxon>eudicotyledons</taxon>
        <taxon>Gunneridae</taxon>
        <taxon>Pentapetalae</taxon>
        <taxon>asterids</taxon>
        <taxon>lamiids</taxon>
        <taxon>Solanales</taxon>
        <taxon>Solanaceae</taxon>
        <taxon>Solanoideae</taxon>
        <taxon>Solaneae</taxon>
        <taxon>Solanum</taxon>
    </lineage>
</organism>
<evidence type="ECO:0000313" key="1">
    <source>
        <dbReference type="EnsemblPlants" id="PGSC0003DMT400030202"/>
    </source>
</evidence>
<reference evidence="2" key="1">
    <citation type="journal article" date="2011" name="Nature">
        <title>Genome sequence and analysis of the tuber crop potato.</title>
        <authorList>
            <consortium name="The Potato Genome Sequencing Consortium"/>
        </authorList>
    </citation>
    <scope>NUCLEOTIDE SEQUENCE [LARGE SCALE GENOMIC DNA]</scope>
    <source>
        <strain evidence="2">cv. DM1-3 516 R44</strain>
    </source>
</reference>
<dbReference type="Proteomes" id="UP000011115">
    <property type="component" value="Unassembled WGS sequence"/>
</dbReference>
<dbReference type="HOGENOM" id="CLU_3000190_0_0_1"/>
<keyword evidence="2" id="KW-1185">Reference proteome</keyword>
<reference evidence="1" key="2">
    <citation type="submission" date="2015-06" db="UniProtKB">
        <authorList>
            <consortium name="EnsemblPlants"/>
        </authorList>
    </citation>
    <scope>IDENTIFICATION</scope>
    <source>
        <strain evidence="1">DM1-3 516 R44</strain>
    </source>
</reference>
<dbReference type="PaxDb" id="4113-PGSC0003DMT400030202"/>
<dbReference type="AlphaFoldDB" id="M1ATV6"/>
<dbReference type="InParanoid" id="M1ATV6"/>
<accession>M1ATV6</accession>
<dbReference type="Gramene" id="PGSC0003DMT400030202">
    <property type="protein sequence ID" value="PGSC0003DMT400030202"/>
    <property type="gene ID" value="PGSC0003DMG402011556"/>
</dbReference>
<sequence>MGVDDTRSSGFQGPLEPYRTPHKGQCTSCRWTIATYNCSVSTFKGGEALKQKKIALG</sequence>
<dbReference type="EnsemblPlants" id="PGSC0003DMT400030202">
    <property type="protein sequence ID" value="PGSC0003DMT400030202"/>
    <property type="gene ID" value="PGSC0003DMG402011556"/>
</dbReference>
<proteinExistence type="predicted"/>
<protein>
    <submittedName>
        <fullName evidence="1">Uncharacterized protein</fullName>
    </submittedName>
</protein>
<name>M1ATV6_SOLTU</name>